<accession>A0ABT3BWC9</accession>
<feature type="transmembrane region" description="Helical" evidence="1">
    <location>
        <begin position="39"/>
        <end position="56"/>
    </location>
</feature>
<proteinExistence type="predicted"/>
<evidence type="ECO:0000313" key="2">
    <source>
        <dbReference type="EMBL" id="MCV4377129.1"/>
    </source>
</evidence>
<keyword evidence="1" id="KW-1133">Transmembrane helix</keyword>
<evidence type="ECO:0000313" key="3">
    <source>
        <dbReference type="Proteomes" id="UP001207294"/>
    </source>
</evidence>
<keyword evidence="1" id="KW-0812">Transmembrane</keyword>
<feature type="transmembrane region" description="Helical" evidence="1">
    <location>
        <begin position="487"/>
        <end position="503"/>
    </location>
</feature>
<feature type="transmembrane region" description="Helical" evidence="1">
    <location>
        <begin position="198"/>
        <end position="221"/>
    </location>
</feature>
<reference evidence="2 3" key="1">
    <citation type="submission" date="2022-10" db="EMBL/GenBank/DDBJ databases">
        <title>Characterization of Pseudomonas capsici strains from pepper and tomato in Georgia.</title>
        <authorList>
            <person name="Zhao M."/>
            <person name="Dutta B."/>
        </authorList>
    </citation>
    <scope>NUCLEOTIDE SEQUENCE [LARGE SCALE GENOMIC DNA]</scope>
    <source>
        <strain evidence="2 3">Pc20-5</strain>
    </source>
</reference>
<feature type="transmembrane region" description="Helical" evidence="1">
    <location>
        <begin position="141"/>
        <end position="165"/>
    </location>
</feature>
<protein>
    <recommendedName>
        <fullName evidence="4">Oligosaccharide repeat unit polymerase</fullName>
    </recommendedName>
</protein>
<feature type="transmembrane region" description="Helical" evidence="1">
    <location>
        <begin position="174"/>
        <end position="192"/>
    </location>
</feature>
<feature type="transmembrane region" description="Helical" evidence="1">
    <location>
        <begin position="228"/>
        <end position="245"/>
    </location>
</feature>
<comment type="caution">
    <text evidence="2">The sequence shown here is derived from an EMBL/GenBank/DDBJ whole genome shotgun (WGS) entry which is preliminary data.</text>
</comment>
<feature type="transmembrane region" description="Helical" evidence="1">
    <location>
        <begin position="458"/>
        <end position="475"/>
    </location>
</feature>
<organism evidence="2 3">
    <name type="scientific">Pseudomonas capsici</name>
    <dbReference type="NCBI Taxonomy" id="2810614"/>
    <lineage>
        <taxon>Bacteria</taxon>
        <taxon>Pseudomonadati</taxon>
        <taxon>Pseudomonadota</taxon>
        <taxon>Gammaproteobacteria</taxon>
        <taxon>Pseudomonadales</taxon>
        <taxon>Pseudomonadaceae</taxon>
        <taxon>Pseudomonas</taxon>
    </lineage>
</organism>
<dbReference type="RefSeq" id="WP_147466469.1">
    <property type="nucleotide sequence ID" value="NZ_JAFGZD010000007.1"/>
</dbReference>
<dbReference type="EMBL" id="JAOXML010000007">
    <property type="protein sequence ID" value="MCV4377129.1"/>
    <property type="molecule type" value="Genomic_DNA"/>
</dbReference>
<dbReference type="Proteomes" id="UP001207294">
    <property type="component" value="Unassembled WGS sequence"/>
</dbReference>
<name>A0ABT3BWC9_9PSED</name>
<sequence length="550" mass="62208">MKTAKFYIPLLLVESYLLFTLWLFFFGPVIWPVENKKEFLFVVSLYHAFFIAGYLLSCRFSLKQSIRTVESNGHNLFLRYYWIIIVFAFIAMVILHRNTTLSRSYFPTGFFSELLKGLLAPAEVRSFYASAASREGFSGNAYVTGLLLFFGVFKYVLLPGLVFFWDRLSTTRKVVGFLVVMLPLCTGIISSLSAINFYYLFVVSVCLFGVVISNKSAGFFVELGRRKTFLFFLAFIFLFSFWQFYSVKSGVSPYKVFFEDEKPVSFSYLNETGSVFKSDLEPAEKAKVADSSVKDTAPAVPENVDITVRPAKTNVVALPATVDNKGAAAKNNTAGQPTKTITPELSAKTETAALPEIAKVANVPAQVAVAVVPEKSPLTDFYEKLTVYLVQGYQGVSIALGEKFDSSYGIGHSVFLQRVFAEHLGIDVRDRTFQRKITARWDENVYWHSFYSYMANDVSFFGVSIVMLILGWYFANVYLAVVIDDDFFAKMLLPLFAIMFLYIPANNQIFSFLETMISFWILTALYIFHRRRTAVRHAQGFTEVNTAGQV</sequence>
<feature type="transmembrane region" description="Helical" evidence="1">
    <location>
        <begin position="509"/>
        <end position="528"/>
    </location>
</feature>
<gene>
    <name evidence="2" type="ORF">OH718_11045</name>
</gene>
<keyword evidence="1" id="KW-0472">Membrane</keyword>
<feature type="transmembrane region" description="Helical" evidence="1">
    <location>
        <begin position="77"/>
        <end position="95"/>
    </location>
</feature>
<feature type="transmembrane region" description="Helical" evidence="1">
    <location>
        <begin position="7"/>
        <end position="27"/>
    </location>
</feature>
<evidence type="ECO:0000256" key="1">
    <source>
        <dbReference type="SAM" id="Phobius"/>
    </source>
</evidence>
<dbReference type="GeneID" id="93561858"/>
<evidence type="ECO:0008006" key="4">
    <source>
        <dbReference type="Google" id="ProtNLM"/>
    </source>
</evidence>
<keyword evidence="3" id="KW-1185">Reference proteome</keyword>